<evidence type="ECO:0000259" key="2">
    <source>
        <dbReference type="Pfam" id="PF03109"/>
    </source>
</evidence>
<organism evidence="3 4">
    <name type="scientific">Pleurodeles waltl</name>
    <name type="common">Iberian ribbed newt</name>
    <dbReference type="NCBI Taxonomy" id="8319"/>
    <lineage>
        <taxon>Eukaryota</taxon>
        <taxon>Metazoa</taxon>
        <taxon>Chordata</taxon>
        <taxon>Craniata</taxon>
        <taxon>Vertebrata</taxon>
        <taxon>Euteleostomi</taxon>
        <taxon>Amphibia</taxon>
        <taxon>Batrachia</taxon>
        <taxon>Caudata</taxon>
        <taxon>Salamandroidea</taxon>
        <taxon>Salamandridae</taxon>
        <taxon>Pleurodelinae</taxon>
        <taxon>Pleurodeles</taxon>
    </lineage>
</organism>
<evidence type="ECO:0000256" key="1">
    <source>
        <dbReference type="ARBA" id="ARBA00009670"/>
    </source>
</evidence>
<dbReference type="SUPFAM" id="SSF56112">
    <property type="entry name" value="Protein kinase-like (PK-like)"/>
    <property type="match status" value="1"/>
</dbReference>
<comment type="similarity">
    <text evidence="1">Belongs to the protein kinase superfamily. ADCK protein kinase family.</text>
</comment>
<dbReference type="PANTHER" id="PTHR43173">
    <property type="entry name" value="ABC1 FAMILY PROTEIN"/>
    <property type="match status" value="1"/>
</dbReference>
<dbReference type="AlphaFoldDB" id="A0AAV7V478"/>
<dbReference type="InterPro" id="IPR011009">
    <property type="entry name" value="Kinase-like_dom_sf"/>
</dbReference>
<feature type="domain" description="ABC1 atypical kinase-like" evidence="2">
    <location>
        <begin position="174"/>
        <end position="417"/>
    </location>
</feature>
<dbReference type="Proteomes" id="UP001066276">
    <property type="component" value="Chromosome 2_2"/>
</dbReference>
<dbReference type="EMBL" id="JANPWB010000004">
    <property type="protein sequence ID" value="KAJ1195582.1"/>
    <property type="molecule type" value="Genomic_DNA"/>
</dbReference>
<reference evidence="3" key="1">
    <citation type="journal article" date="2022" name="bioRxiv">
        <title>Sequencing and chromosome-scale assembly of the giantPleurodeles waltlgenome.</title>
        <authorList>
            <person name="Brown T."/>
            <person name="Elewa A."/>
            <person name="Iarovenko S."/>
            <person name="Subramanian E."/>
            <person name="Araus A.J."/>
            <person name="Petzold A."/>
            <person name="Susuki M."/>
            <person name="Suzuki K.-i.T."/>
            <person name="Hayashi T."/>
            <person name="Toyoda A."/>
            <person name="Oliveira C."/>
            <person name="Osipova E."/>
            <person name="Leigh N.D."/>
            <person name="Simon A."/>
            <person name="Yun M.H."/>
        </authorList>
    </citation>
    <scope>NUCLEOTIDE SEQUENCE</scope>
    <source>
        <strain evidence="3">20211129_DDA</strain>
        <tissue evidence="3">Liver</tissue>
    </source>
</reference>
<gene>
    <name evidence="3" type="ORF">NDU88_004861</name>
</gene>
<dbReference type="InterPro" id="IPR051130">
    <property type="entry name" value="Mito_struct-func_regulator"/>
</dbReference>
<evidence type="ECO:0000313" key="3">
    <source>
        <dbReference type="EMBL" id="KAJ1195582.1"/>
    </source>
</evidence>
<accession>A0AAV7V478</accession>
<dbReference type="CDD" id="cd13969">
    <property type="entry name" value="ADCK1-like"/>
    <property type="match status" value="1"/>
</dbReference>
<proteinExistence type="inferred from homology"/>
<dbReference type="Pfam" id="PF03109">
    <property type="entry name" value="ABC1"/>
    <property type="match status" value="1"/>
</dbReference>
<sequence>MELRWPVRLCRYHLLLLQKAHSQRPLPLVMCHRGASSQPFRSFSQRPNLLKKALRGMALLALPVAAGVWYSLAEAHEKRKMRIVVEGVGRFCRALSSGMHISVDYWWTTHVRLRGIDENSLDYKQQMSACHQRAADTLVEGAIRNGGLYVKLGQGLCAFNHLLPPEYTRTLRVLEDRALNRRYKEVDELFIEDFKMTASELFKEFDYQPLAAASLAQVHKAKLEDGTPVAVKVQYIDLRDRFDGDIKTLEFLLQLIEFMHPSFGFSWVLKDLKDTLAQELDFENEGRNSERCAKDLKSFQFILIPKVYWKKTSKRVLTADYYEGCKVNSVEGIRALGLSLGDTADKLIRVFAEQIFYTGFIHADPHPGNVLVKKGPDGKAQLILLDHGLYEFLSEKDRTALCKLWRAIILRDDAAMRLHSNQLGVKDYFLFCEILMQRPISMRDLTFPNVLTHEETMYMQDMASEHFDRIMQVLKDLPRPMLLVFRNINTVRSINIALGAPVDRYFIMAKSAVRGWSRLVGQKMPGAGIFRWLKTVWESLKFEFALRLEILTMKMTAMLLQLMAYSGLIAHSDQIQEYLHS</sequence>
<name>A0AAV7V478_PLEWA</name>
<dbReference type="InterPro" id="IPR004147">
    <property type="entry name" value="ABC1_dom"/>
</dbReference>
<dbReference type="InterPro" id="IPR045307">
    <property type="entry name" value="ADCK1_dom"/>
</dbReference>
<comment type="caution">
    <text evidence="3">The sequence shown here is derived from an EMBL/GenBank/DDBJ whole genome shotgun (WGS) entry which is preliminary data.</text>
</comment>
<keyword evidence="4" id="KW-1185">Reference proteome</keyword>
<protein>
    <recommendedName>
        <fullName evidence="2">ABC1 atypical kinase-like domain-containing protein</fullName>
    </recommendedName>
</protein>
<evidence type="ECO:0000313" key="4">
    <source>
        <dbReference type="Proteomes" id="UP001066276"/>
    </source>
</evidence>
<dbReference type="PANTHER" id="PTHR43173:SF28">
    <property type="entry name" value="AARF DOMAIN CONTAINING KINASE 5"/>
    <property type="match status" value="1"/>
</dbReference>